<dbReference type="OrthoDB" id="9775764at2"/>
<dbReference type="AlphaFoldDB" id="K0B078"/>
<proteinExistence type="predicted"/>
<evidence type="ECO:0000256" key="6">
    <source>
        <dbReference type="ARBA" id="ARBA00022723"/>
    </source>
</evidence>
<evidence type="ECO:0000256" key="2">
    <source>
        <dbReference type="ARBA" id="ARBA00012236"/>
    </source>
</evidence>
<dbReference type="PANTHER" id="PTHR22976">
    <property type="entry name" value="BIOTIN SYNTHASE"/>
    <property type="match status" value="1"/>
</dbReference>
<dbReference type="HOGENOM" id="CLU_1014518_0_0_9"/>
<dbReference type="InterPro" id="IPR002684">
    <property type="entry name" value="Biotin_synth/BioAB"/>
</dbReference>
<keyword evidence="8" id="KW-0408">Iron</keyword>
<evidence type="ECO:0000259" key="11">
    <source>
        <dbReference type="PROSITE" id="PS51918"/>
    </source>
</evidence>
<dbReference type="SUPFAM" id="SSF102114">
    <property type="entry name" value="Radical SAM enzymes"/>
    <property type="match status" value="1"/>
</dbReference>
<dbReference type="InterPro" id="IPR007197">
    <property type="entry name" value="rSAM"/>
</dbReference>
<dbReference type="GO" id="GO:0004076">
    <property type="term" value="F:biotin synthase activity"/>
    <property type="evidence" value="ECO:0007669"/>
    <property type="project" value="UniProtKB-EC"/>
</dbReference>
<dbReference type="EC" id="2.8.1.6" evidence="2"/>
<name>K0B078_GOTA9</name>
<dbReference type="Proteomes" id="UP000006094">
    <property type="component" value="Chromosome"/>
</dbReference>
<sequence>MIDDIMKLSDEELFSKAQGIGSGKVKIKASPAIITGECLTKPHCNHCKWDNTKEKNEQFSLKNSVEAVIERGQFLESVGINRVFTASGWMGYKIPEDYPNYIEALKTNTELEVFGLLGAIDKESLKRLKSSGMDGYLCGIESPNEEVYRKFRPGGDTLQDRLNTLYYSKELGLKIWSGFLVGFGEEEKDVIKGLNILKGLEPESLSILPFTPYPFTNMMGDNPANPLYWARTVAQAHVYMKKANIFSDMQSGFYGEYSLLTGANGSYEFPRQYK</sequence>
<dbReference type="CDD" id="cd01335">
    <property type="entry name" value="Radical_SAM"/>
    <property type="match status" value="1"/>
</dbReference>
<evidence type="ECO:0000256" key="7">
    <source>
        <dbReference type="ARBA" id="ARBA00022756"/>
    </source>
</evidence>
<evidence type="ECO:0000256" key="1">
    <source>
        <dbReference type="ARBA" id="ARBA00004942"/>
    </source>
</evidence>
<evidence type="ECO:0000256" key="5">
    <source>
        <dbReference type="ARBA" id="ARBA00022714"/>
    </source>
</evidence>
<evidence type="ECO:0000313" key="12">
    <source>
        <dbReference type="EMBL" id="AFS78924.1"/>
    </source>
</evidence>
<dbReference type="SMART" id="SM00729">
    <property type="entry name" value="Elp3"/>
    <property type="match status" value="1"/>
</dbReference>
<dbReference type="GO" id="GO:0051537">
    <property type="term" value="F:2 iron, 2 sulfur cluster binding"/>
    <property type="evidence" value="ECO:0007669"/>
    <property type="project" value="UniProtKB-KW"/>
</dbReference>
<keyword evidence="13" id="KW-1185">Reference proteome</keyword>
<dbReference type="SFLD" id="SFLDG01060">
    <property type="entry name" value="BATS_domain_containing"/>
    <property type="match status" value="1"/>
</dbReference>
<dbReference type="InterPro" id="IPR006638">
    <property type="entry name" value="Elp3/MiaA/NifB-like_rSAM"/>
</dbReference>
<dbReference type="InterPro" id="IPR013785">
    <property type="entry name" value="Aldolase_TIM"/>
</dbReference>
<evidence type="ECO:0000256" key="9">
    <source>
        <dbReference type="ARBA" id="ARBA00023014"/>
    </source>
</evidence>
<keyword evidence="3" id="KW-0004">4Fe-4S</keyword>
<keyword evidence="7" id="KW-0093">Biotin biosynthesis</keyword>
<comment type="pathway">
    <text evidence="1">Cofactor biosynthesis; biotin biosynthesis; biotin from 7,8-diaminononanoate: step 2/2.</text>
</comment>
<dbReference type="Pfam" id="PF04055">
    <property type="entry name" value="Radical_SAM"/>
    <property type="match status" value="1"/>
</dbReference>
<dbReference type="KEGG" id="cad:Curi_c19190"/>
<dbReference type="PANTHER" id="PTHR22976:SF2">
    <property type="entry name" value="BIOTIN SYNTHASE, MITOCHONDRIAL"/>
    <property type="match status" value="1"/>
</dbReference>
<dbReference type="InterPro" id="IPR058240">
    <property type="entry name" value="rSAM_sf"/>
</dbReference>
<dbReference type="PATRIC" id="fig|1128398.3.peg.1977"/>
<dbReference type="GO" id="GO:0009102">
    <property type="term" value="P:biotin biosynthetic process"/>
    <property type="evidence" value="ECO:0007669"/>
    <property type="project" value="UniProtKB-UniPathway"/>
</dbReference>
<gene>
    <name evidence="12" type="ordered locus">Curi_c19190</name>
</gene>
<accession>K0B078</accession>
<evidence type="ECO:0000256" key="4">
    <source>
        <dbReference type="ARBA" id="ARBA00022691"/>
    </source>
</evidence>
<evidence type="ECO:0000256" key="10">
    <source>
        <dbReference type="ARBA" id="ARBA00051157"/>
    </source>
</evidence>
<comment type="catalytic activity">
    <reaction evidence="10">
        <text>(4R,5S)-dethiobiotin + (sulfur carrier)-SH + 2 reduced [2Fe-2S]-[ferredoxin] + 2 S-adenosyl-L-methionine = (sulfur carrier)-H + biotin + 2 5'-deoxyadenosine + 2 L-methionine + 2 oxidized [2Fe-2S]-[ferredoxin]</text>
        <dbReference type="Rhea" id="RHEA:22060"/>
        <dbReference type="Rhea" id="RHEA-COMP:10000"/>
        <dbReference type="Rhea" id="RHEA-COMP:10001"/>
        <dbReference type="Rhea" id="RHEA-COMP:14737"/>
        <dbReference type="Rhea" id="RHEA-COMP:14739"/>
        <dbReference type="ChEBI" id="CHEBI:17319"/>
        <dbReference type="ChEBI" id="CHEBI:29917"/>
        <dbReference type="ChEBI" id="CHEBI:33737"/>
        <dbReference type="ChEBI" id="CHEBI:33738"/>
        <dbReference type="ChEBI" id="CHEBI:57586"/>
        <dbReference type="ChEBI" id="CHEBI:57844"/>
        <dbReference type="ChEBI" id="CHEBI:59789"/>
        <dbReference type="ChEBI" id="CHEBI:64428"/>
        <dbReference type="ChEBI" id="CHEBI:149473"/>
        <dbReference type="EC" id="2.8.1.6"/>
    </reaction>
</comment>
<dbReference type="STRING" id="1128398.Curi_c19190"/>
<dbReference type="GO" id="GO:0051539">
    <property type="term" value="F:4 iron, 4 sulfur cluster binding"/>
    <property type="evidence" value="ECO:0007669"/>
    <property type="project" value="UniProtKB-KW"/>
</dbReference>
<dbReference type="EMBL" id="CP003326">
    <property type="protein sequence ID" value="AFS78924.1"/>
    <property type="molecule type" value="Genomic_DNA"/>
</dbReference>
<dbReference type="RefSeq" id="WP_014968060.1">
    <property type="nucleotide sequence ID" value="NC_018664.1"/>
</dbReference>
<dbReference type="PROSITE" id="PS51918">
    <property type="entry name" value="RADICAL_SAM"/>
    <property type="match status" value="1"/>
</dbReference>
<dbReference type="GO" id="GO:0046872">
    <property type="term" value="F:metal ion binding"/>
    <property type="evidence" value="ECO:0007669"/>
    <property type="project" value="UniProtKB-KW"/>
</dbReference>
<dbReference type="UniPathway" id="UPA00078">
    <property type="reaction ID" value="UER00162"/>
</dbReference>
<dbReference type="Gene3D" id="3.20.20.70">
    <property type="entry name" value="Aldolase class I"/>
    <property type="match status" value="1"/>
</dbReference>
<evidence type="ECO:0000313" key="13">
    <source>
        <dbReference type="Proteomes" id="UP000006094"/>
    </source>
</evidence>
<reference evidence="12 13" key="1">
    <citation type="journal article" date="2012" name="PLoS ONE">
        <title>The purine-utilizing bacterium Clostridium acidurici 9a: a genome-guided metabolic reconsideration.</title>
        <authorList>
            <person name="Hartwich K."/>
            <person name="Poehlein A."/>
            <person name="Daniel R."/>
        </authorList>
    </citation>
    <scope>NUCLEOTIDE SEQUENCE [LARGE SCALE GENOMIC DNA]</scope>
    <source>
        <strain evidence="13">ATCC 7906 / DSM 604 / BCRC 14475 / CIP 104303 / KCTC 5404 / NCIMB 10678 / 9a</strain>
    </source>
</reference>
<evidence type="ECO:0000256" key="3">
    <source>
        <dbReference type="ARBA" id="ARBA00022485"/>
    </source>
</evidence>
<feature type="domain" description="Radical SAM core" evidence="11">
    <location>
        <begin position="23"/>
        <end position="256"/>
    </location>
</feature>
<keyword evidence="6" id="KW-0479">Metal-binding</keyword>
<keyword evidence="4" id="KW-0949">S-adenosyl-L-methionine</keyword>
<evidence type="ECO:0000256" key="8">
    <source>
        <dbReference type="ARBA" id="ARBA00023004"/>
    </source>
</evidence>
<keyword evidence="9" id="KW-0411">Iron-sulfur</keyword>
<keyword evidence="5" id="KW-0001">2Fe-2S</keyword>
<protein>
    <recommendedName>
        <fullName evidence="2">biotin synthase</fullName>
        <ecNumber evidence="2">2.8.1.6</ecNumber>
    </recommendedName>
</protein>
<dbReference type="SFLD" id="SFLDS00029">
    <property type="entry name" value="Radical_SAM"/>
    <property type="match status" value="1"/>
</dbReference>
<organism evidence="12 13">
    <name type="scientific">Gottschalkia acidurici (strain ATCC 7906 / DSM 604 / BCRC 14475 / CIP 104303 / KCTC 5404 / NCIMB 10678 / 9a)</name>
    <name type="common">Clostridium acidurici</name>
    <dbReference type="NCBI Taxonomy" id="1128398"/>
    <lineage>
        <taxon>Bacteria</taxon>
        <taxon>Bacillati</taxon>
        <taxon>Bacillota</taxon>
        <taxon>Tissierellia</taxon>
        <taxon>Tissierellales</taxon>
        <taxon>Gottschalkiaceae</taxon>
        <taxon>Gottschalkia</taxon>
    </lineage>
</organism>
<dbReference type="eggNOG" id="COG0502">
    <property type="taxonomic scope" value="Bacteria"/>
</dbReference>